<dbReference type="AlphaFoldDB" id="A0A9P4SDQ6"/>
<dbReference type="EC" id="4.2.1.-" evidence="9"/>
<keyword evidence="6 9" id="KW-0411">Iron-sulfur</keyword>
<dbReference type="InterPro" id="IPR015928">
    <property type="entry name" value="Aconitase/3IPM_dehydase_swvl"/>
</dbReference>
<dbReference type="GO" id="GO:0005829">
    <property type="term" value="C:cytosol"/>
    <property type="evidence" value="ECO:0007669"/>
    <property type="project" value="TreeGrafter"/>
</dbReference>
<dbReference type="PROSITE" id="PS00450">
    <property type="entry name" value="ACONITASE_1"/>
    <property type="match status" value="1"/>
</dbReference>
<gene>
    <name evidence="12" type="ORF">M501DRAFT_1001727</name>
</gene>
<feature type="domain" description="Aconitase A/isopropylmalate dehydratase small subunit swivel" evidence="11">
    <location>
        <begin position="610"/>
        <end position="738"/>
    </location>
</feature>
<dbReference type="Gene3D" id="3.20.19.10">
    <property type="entry name" value="Aconitase, domain 4"/>
    <property type="match status" value="1"/>
</dbReference>
<dbReference type="SUPFAM" id="SSF53732">
    <property type="entry name" value="Aconitase iron-sulfur domain"/>
    <property type="match status" value="1"/>
</dbReference>
<dbReference type="InterPro" id="IPR015931">
    <property type="entry name" value="Acnase/IPM_dHydase_lsu_aba_1/3"/>
</dbReference>
<keyword evidence="3 9" id="KW-0479">Metal-binding</keyword>
<evidence type="ECO:0000256" key="8">
    <source>
        <dbReference type="ARBA" id="ARBA00023239"/>
    </source>
</evidence>
<dbReference type="PROSITE" id="PS01244">
    <property type="entry name" value="ACONITASE_2"/>
    <property type="match status" value="1"/>
</dbReference>
<dbReference type="FunFam" id="3.30.499.10:FF:000003">
    <property type="entry name" value="Aconitate hydratase, mitochondrial"/>
    <property type="match status" value="1"/>
</dbReference>
<keyword evidence="7 9" id="KW-0496">Mitochondrion</keyword>
<dbReference type="GO" id="GO:0003994">
    <property type="term" value="F:aconitate hydratase activity"/>
    <property type="evidence" value="ECO:0007669"/>
    <property type="project" value="InterPro"/>
</dbReference>
<dbReference type="SUPFAM" id="SSF52016">
    <property type="entry name" value="LeuD/IlvD-like"/>
    <property type="match status" value="1"/>
</dbReference>
<comment type="cofactor">
    <cofactor evidence="9">
        <name>[4Fe-4S] cluster</name>
        <dbReference type="ChEBI" id="CHEBI:49883"/>
    </cofactor>
    <text evidence="9">Binds 1 [4Fe-4S] cluster per subunit.</text>
</comment>
<dbReference type="PRINTS" id="PR00415">
    <property type="entry name" value="ACONITASE"/>
</dbReference>
<dbReference type="FunFam" id="3.30.499.10:FF:000004">
    <property type="entry name" value="Aconitate hydratase, mitochondrial"/>
    <property type="match status" value="1"/>
</dbReference>
<dbReference type="InterPro" id="IPR015932">
    <property type="entry name" value="Aconitase_dom2"/>
</dbReference>
<keyword evidence="8 9" id="KW-0456">Lyase</keyword>
<protein>
    <recommendedName>
        <fullName evidence="9">Aconitate hydratase, mitochondrial</fullName>
        <shortName evidence="9">Aconitase</shortName>
        <ecNumber evidence="9">4.2.1.-</ecNumber>
    </recommendedName>
</protein>
<dbReference type="OrthoDB" id="2224430at2759"/>
<dbReference type="Pfam" id="PF00330">
    <property type="entry name" value="Aconitase"/>
    <property type="match status" value="1"/>
</dbReference>
<dbReference type="FunFam" id="3.20.19.10:FF:000002">
    <property type="entry name" value="Aconitate hydratase, mitochondrial"/>
    <property type="match status" value="1"/>
</dbReference>
<evidence type="ECO:0000256" key="3">
    <source>
        <dbReference type="ARBA" id="ARBA00022723"/>
    </source>
</evidence>
<keyword evidence="5 9" id="KW-0408">Iron</keyword>
<dbReference type="PANTHER" id="PTHR43160:SF2">
    <property type="entry name" value="HOMOCITRATE DEHYDRATASE, MITOCHONDRIAL"/>
    <property type="match status" value="1"/>
</dbReference>
<comment type="subcellular location">
    <subcellularLocation>
        <location evidence="1 9">Mitochondrion</location>
    </subcellularLocation>
</comment>
<sequence>MVRLPKIRPGRSPYAATGRLTSVPCQSIQRRHLAIAQETTPSAQSDVASRTPPYPKLLKRLQEVRRVLGSSRQLTLAEKILYSHLESPEESLLTNTQNGTTIRGVANLKLKPDRVAMQDASAQMALLQFMSCGLPTTAVPASIHCDHMIVGEKGADTDLPASIEGNKEVFDFLESAAKKYGIEFWPPGAGIIHQNVLENYSAPGLMMLGTDSHTPNAGGLGAIAIGVGGADAVDALVDAPWELKAPKILGVRLEGELNGWASPKDVILTLAGQLTVRGGTGFIIEYFGPGVESLSCTGMATICNMGAEVGATTSLFPFSPGHVPYLKATHRGSIASAAAGIASSPYQQNLLRSDPEAEYDKVITIDLSTLEPHINGPFTPDFSTPLSKFSEVVESKEWPKTLGAGLIGSCTNSSYQDMTRAEDLVKQASAAGLSPKADFFITPGSEQIRATLERDETLSTFSSAGGVVLANACGPCIGQWKRTDGVPKGESNAILTSYNRNFPARNDGNRATMNFLASPEIVTAMSYAGSTTFNPMTDSLPTPSGELFRFSPPKGFELPSRGFLEGNPAFLPSKGVADPTVEVVVSPTSDRLALLEPFAPFQRSELKGLQVLYKVKGQCTTDTISAAGPWLKYKGHLPNISENTLIGAVNAETGETNVAYDVDGSQSSIPELAKKWKAQGKEWLVVAENNYGEGSAREHAALQPRYLGGRIILAKSFARIHETNLKKQGVVPLTFANESDYDLIKACDEVETRGLLNTLESGGKGEVELIVKSRDGKETVVKTKHTLSVDQCSFILAGSALNLLAIKAREQKEEIVRGAELTD</sequence>
<dbReference type="GO" id="GO:0046872">
    <property type="term" value="F:metal ion binding"/>
    <property type="evidence" value="ECO:0007669"/>
    <property type="project" value="UniProtKB-UniRule"/>
</dbReference>
<dbReference type="InterPro" id="IPR036008">
    <property type="entry name" value="Aconitase_4Fe-4S_dom"/>
</dbReference>
<evidence type="ECO:0000313" key="13">
    <source>
        <dbReference type="Proteomes" id="UP000799429"/>
    </source>
</evidence>
<dbReference type="InterPro" id="IPR006248">
    <property type="entry name" value="Aconitase_mito-like"/>
</dbReference>
<evidence type="ECO:0000256" key="1">
    <source>
        <dbReference type="ARBA" id="ARBA00004173"/>
    </source>
</evidence>
<dbReference type="Gene3D" id="3.40.1060.10">
    <property type="entry name" value="Aconitase, Domain 2"/>
    <property type="match status" value="1"/>
</dbReference>
<feature type="domain" description="Aconitase/3-isopropylmalate dehydratase large subunit alpha/beta/alpha" evidence="10">
    <location>
        <begin position="79"/>
        <end position="529"/>
    </location>
</feature>
<evidence type="ECO:0000313" key="12">
    <source>
        <dbReference type="EMBL" id="KAF2840715.1"/>
    </source>
</evidence>
<evidence type="ECO:0000259" key="11">
    <source>
        <dbReference type="Pfam" id="PF00694"/>
    </source>
</evidence>
<reference evidence="12" key="1">
    <citation type="journal article" date="2020" name="Stud. Mycol.">
        <title>101 Dothideomycetes genomes: a test case for predicting lifestyles and emergence of pathogens.</title>
        <authorList>
            <person name="Haridas S."/>
            <person name="Albert R."/>
            <person name="Binder M."/>
            <person name="Bloem J."/>
            <person name="Labutti K."/>
            <person name="Salamov A."/>
            <person name="Andreopoulos B."/>
            <person name="Baker S."/>
            <person name="Barry K."/>
            <person name="Bills G."/>
            <person name="Bluhm B."/>
            <person name="Cannon C."/>
            <person name="Castanera R."/>
            <person name="Culley D."/>
            <person name="Daum C."/>
            <person name="Ezra D."/>
            <person name="Gonzalez J."/>
            <person name="Henrissat B."/>
            <person name="Kuo A."/>
            <person name="Liang C."/>
            <person name="Lipzen A."/>
            <person name="Lutzoni F."/>
            <person name="Magnuson J."/>
            <person name="Mondo S."/>
            <person name="Nolan M."/>
            <person name="Ohm R."/>
            <person name="Pangilinan J."/>
            <person name="Park H.-J."/>
            <person name="Ramirez L."/>
            <person name="Alfaro M."/>
            <person name="Sun H."/>
            <person name="Tritt A."/>
            <person name="Yoshinaga Y."/>
            <person name="Zwiers L.-H."/>
            <person name="Turgeon B."/>
            <person name="Goodwin S."/>
            <person name="Spatafora J."/>
            <person name="Crous P."/>
            <person name="Grigoriev I."/>
        </authorList>
    </citation>
    <scope>NUCLEOTIDE SEQUENCE</scope>
    <source>
        <strain evidence="12">CBS 101060</strain>
    </source>
</reference>
<evidence type="ECO:0000256" key="6">
    <source>
        <dbReference type="ARBA" id="ARBA00023014"/>
    </source>
</evidence>
<evidence type="ECO:0000256" key="4">
    <source>
        <dbReference type="ARBA" id="ARBA00022946"/>
    </source>
</evidence>
<dbReference type="Pfam" id="PF00694">
    <property type="entry name" value="Aconitase_C"/>
    <property type="match status" value="1"/>
</dbReference>
<dbReference type="InterPro" id="IPR050926">
    <property type="entry name" value="Aconitase/IPM_isomerase"/>
</dbReference>
<proteinExistence type="inferred from homology"/>
<dbReference type="Proteomes" id="UP000799429">
    <property type="component" value="Unassembled WGS sequence"/>
</dbReference>
<dbReference type="Gene3D" id="3.30.499.10">
    <property type="entry name" value="Aconitase, domain 3"/>
    <property type="match status" value="2"/>
</dbReference>
<evidence type="ECO:0000256" key="9">
    <source>
        <dbReference type="RuleBase" id="RU362107"/>
    </source>
</evidence>
<comment type="similarity">
    <text evidence="2 9">Belongs to the aconitase/IPM isomerase family.</text>
</comment>
<evidence type="ECO:0000256" key="7">
    <source>
        <dbReference type="ARBA" id="ARBA00023128"/>
    </source>
</evidence>
<dbReference type="EMBL" id="MU006092">
    <property type="protein sequence ID" value="KAF2840715.1"/>
    <property type="molecule type" value="Genomic_DNA"/>
</dbReference>
<keyword evidence="4 9" id="KW-0809">Transit peptide</keyword>
<dbReference type="PANTHER" id="PTHR43160">
    <property type="entry name" value="ACONITATE HYDRATASE B"/>
    <property type="match status" value="1"/>
</dbReference>
<organism evidence="12 13">
    <name type="scientific">Patellaria atrata CBS 101060</name>
    <dbReference type="NCBI Taxonomy" id="1346257"/>
    <lineage>
        <taxon>Eukaryota</taxon>
        <taxon>Fungi</taxon>
        <taxon>Dikarya</taxon>
        <taxon>Ascomycota</taxon>
        <taxon>Pezizomycotina</taxon>
        <taxon>Dothideomycetes</taxon>
        <taxon>Dothideomycetes incertae sedis</taxon>
        <taxon>Patellariales</taxon>
        <taxon>Patellariaceae</taxon>
        <taxon>Patellaria</taxon>
    </lineage>
</organism>
<dbReference type="GO" id="GO:0051539">
    <property type="term" value="F:4 iron, 4 sulfur cluster binding"/>
    <property type="evidence" value="ECO:0007669"/>
    <property type="project" value="UniProtKB-UniRule"/>
</dbReference>
<accession>A0A9P4SDQ6</accession>
<comment type="caution">
    <text evidence="12">The sequence shown here is derived from an EMBL/GenBank/DDBJ whole genome shotgun (WGS) entry which is preliminary data.</text>
</comment>
<dbReference type="InterPro" id="IPR000573">
    <property type="entry name" value="AconitaseA/IPMdHydase_ssu_swvl"/>
</dbReference>
<dbReference type="GO" id="GO:0005739">
    <property type="term" value="C:mitochondrion"/>
    <property type="evidence" value="ECO:0007669"/>
    <property type="project" value="UniProtKB-SubCell"/>
</dbReference>
<evidence type="ECO:0000256" key="2">
    <source>
        <dbReference type="ARBA" id="ARBA00007185"/>
    </source>
</evidence>
<dbReference type="InterPro" id="IPR001030">
    <property type="entry name" value="Acoase/IPM_deHydtase_lsu_aba"/>
</dbReference>
<dbReference type="InterPro" id="IPR018136">
    <property type="entry name" value="Aconitase_4Fe-4S_BS"/>
</dbReference>
<dbReference type="GO" id="GO:0006099">
    <property type="term" value="P:tricarboxylic acid cycle"/>
    <property type="evidence" value="ECO:0007669"/>
    <property type="project" value="InterPro"/>
</dbReference>
<evidence type="ECO:0000256" key="5">
    <source>
        <dbReference type="ARBA" id="ARBA00023004"/>
    </source>
</evidence>
<dbReference type="NCBIfam" id="NF005558">
    <property type="entry name" value="PRK07229.1"/>
    <property type="match status" value="1"/>
</dbReference>
<dbReference type="NCBIfam" id="TIGR01340">
    <property type="entry name" value="aconitase_mito"/>
    <property type="match status" value="1"/>
</dbReference>
<dbReference type="FunFam" id="3.40.1060.10:FF:000001">
    <property type="entry name" value="Aconitate hydratase, mitochondrial"/>
    <property type="match status" value="1"/>
</dbReference>
<keyword evidence="13" id="KW-1185">Reference proteome</keyword>
<name>A0A9P4SDQ6_9PEZI</name>
<evidence type="ECO:0000259" key="10">
    <source>
        <dbReference type="Pfam" id="PF00330"/>
    </source>
</evidence>